<evidence type="ECO:0000256" key="4">
    <source>
        <dbReference type="ARBA" id="ARBA00022692"/>
    </source>
</evidence>
<feature type="transmembrane region" description="Helical" evidence="7">
    <location>
        <begin position="112"/>
        <end position="132"/>
    </location>
</feature>
<dbReference type="EMBL" id="JAIMJA010000001">
    <property type="protein sequence ID" value="MCE2593372.1"/>
    <property type="molecule type" value="Genomic_DNA"/>
</dbReference>
<feature type="transmembrane region" description="Helical" evidence="7">
    <location>
        <begin position="162"/>
        <end position="184"/>
    </location>
</feature>
<dbReference type="InterPro" id="IPR000515">
    <property type="entry name" value="MetI-like"/>
</dbReference>
<dbReference type="InterPro" id="IPR035906">
    <property type="entry name" value="MetI-like_sf"/>
</dbReference>
<dbReference type="SUPFAM" id="SSF161098">
    <property type="entry name" value="MetI-like"/>
    <property type="match status" value="1"/>
</dbReference>
<comment type="subcellular location">
    <subcellularLocation>
        <location evidence="1 7">Cell membrane</location>
        <topology evidence="1 7">Multi-pass membrane protein</topology>
    </subcellularLocation>
</comment>
<accession>A0ABS8W4S0</accession>
<evidence type="ECO:0000256" key="5">
    <source>
        <dbReference type="ARBA" id="ARBA00022989"/>
    </source>
</evidence>
<keyword evidence="2 7" id="KW-0813">Transport</keyword>
<dbReference type="Pfam" id="PF00528">
    <property type="entry name" value="BPD_transp_1"/>
    <property type="match status" value="1"/>
</dbReference>
<evidence type="ECO:0000256" key="7">
    <source>
        <dbReference type="RuleBase" id="RU363032"/>
    </source>
</evidence>
<evidence type="ECO:0000256" key="6">
    <source>
        <dbReference type="ARBA" id="ARBA00023136"/>
    </source>
</evidence>
<dbReference type="Proteomes" id="UP001201273">
    <property type="component" value="Unassembled WGS sequence"/>
</dbReference>
<gene>
    <name evidence="9" type="ORF">K6Y31_00875</name>
</gene>
<protein>
    <submittedName>
        <fullName evidence="9">Sugar ABC transporter permease</fullName>
    </submittedName>
</protein>
<keyword evidence="10" id="KW-1185">Reference proteome</keyword>
<evidence type="ECO:0000313" key="9">
    <source>
        <dbReference type="EMBL" id="MCE2593372.1"/>
    </source>
</evidence>
<reference evidence="9 10" key="1">
    <citation type="journal article" date="2022" name="Environ. Microbiol. Rep.">
        <title>Eco-phylogenetic analyses reveal divergent evolution of vitamin B12 metabolism in the marine bacterial family 'Psychromonadaceae'.</title>
        <authorList>
            <person name="Jin X."/>
            <person name="Yang Y."/>
            <person name="Cao H."/>
            <person name="Gao B."/>
            <person name="Zhao Z."/>
        </authorList>
    </citation>
    <scope>NUCLEOTIDE SEQUENCE [LARGE SCALE GENOMIC DNA]</scope>
    <source>
        <strain evidence="9 10">MKS20</strain>
    </source>
</reference>
<dbReference type="PROSITE" id="PS50928">
    <property type="entry name" value="ABC_TM1"/>
    <property type="match status" value="1"/>
</dbReference>
<keyword evidence="6 7" id="KW-0472">Membrane</keyword>
<keyword evidence="4 7" id="KW-0812">Transmembrane</keyword>
<evidence type="ECO:0000259" key="8">
    <source>
        <dbReference type="PROSITE" id="PS50928"/>
    </source>
</evidence>
<dbReference type="PANTHER" id="PTHR30193:SF37">
    <property type="entry name" value="INNER MEMBRANE ABC TRANSPORTER PERMEASE PROTEIN YCJO"/>
    <property type="match status" value="1"/>
</dbReference>
<dbReference type="InterPro" id="IPR051393">
    <property type="entry name" value="ABC_transporter_permease"/>
</dbReference>
<feature type="transmembrane region" description="Helical" evidence="7">
    <location>
        <begin position="79"/>
        <end position="100"/>
    </location>
</feature>
<keyword evidence="5 7" id="KW-1133">Transmembrane helix</keyword>
<comment type="similarity">
    <text evidence="7">Belongs to the binding-protein-dependent transport system permease family.</text>
</comment>
<evidence type="ECO:0000313" key="10">
    <source>
        <dbReference type="Proteomes" id="UP001201273"/>
    </source>
</evidence>
<dbReference type="PANTHER" id="PTHR30193">
    <property type="entry name" value="ABC TRANSPORTER PERMEASE PROTEIN"/>
    <property type="match status" value="1"/>
</dbReference>
<name>A0ABS8W4S0_9GAMM</name>
<organism evidence="9 10">
    <name type="scientific">Motilimonas cestriensis</name>
    <dbReference type="NCBI Taxonomy" id="2742685"/>
    <lineage>
        <taxon>Bacteria</taxon>
        <taxon>Pseudomonadati</taxon>
        <taxon>Pseudomonadota</taxon>
        <taxon>Gammaproteobacteria</taxon>
        <taxon>Alteromonadales</taxon>
        <taxon>Alteromonadales genera incertae sedis</taxon>
        <taxon>Motilimonas</taxon>
    </lineage>
</organism>
<comment type="caution">
    <text evidence="9">The sequence shown here is derived from an EMBL/GenBank/DDBJ whole genome shotgun (WGS) entry which is preliminary data.</text>
</comment>
<feature type="domain" description="ABC transmembrane type-1" evidence="8">
    <location>
        <begin position="75"/>
        <end position="287"/>
    </location>
</feature>
<dbReference type="CDD" id="cd06261">
    <property type="entry name" value="TM_PBP2"/>
    <property type="match status" value="1"/>
</dbReference>
<evidence type="ECO:0000256" key="3">
    <source>
        <dbReference type="ARBA" id="ARBA00022475"/>
    </source>
</evidence>
<proteinExistence type="inferred from homology"/>
<dbReference type="RefSeq" id="WP_233050985.1">
    <property type="nucleotide sequence ID" value="NZ_JAIMJA010000001.1"/>
</dbReference>
<feature type="transmembrane region" description="Helical" evidence="7">
    <location>
        <begin position="269"/>
        <end position="290"/>
    </location>
</feature>
<keyword evidence="3" id="KW-1003">Cell membrane</keyword>
<evidence type="ECO:0000256" key="2">
    <source>
        <dbReference type="ARBA" id="ARBA00022448"/>
    </source>
</evidence>
<feature type="transmembrane region" description="Helical" evidence="7">
    <location>
        <begin position="210"/>
        <end position="231"/>
    </location>
</feature>
<dbReference type="Gene3D" id="1.10.3720.10">
    <property type="entry name" value="MetI-like"/>
    <property type="match status" value="1"/>
</dbReference>
<sequence>MRNFLFTSPWRRQPWVFAWLCLLPALTLLGAFTYLPVINSIFSSFFSSTGSGSTLYTGFDNVHYLADDPVFIKALTNNAWYALFTVPTSVILALTMALWVNQKLKGRSFLRLGFFLPTLLPMVAAANVWLFFYEPNIGLLNRFLSVFGINGYNWLGDPDTSLGALMMLTIWKEAGFFMIFYLAALQSLPSDLIEAARLESPSRWYRFRKVVMPLLAPTTLFVLINALINAFKLVDHLFILTKGGPNNASTLLLYYIYETAFSYLDQPYAATQTLFLLAVLALVSALQFALSRNKVHYQ</sequence>
<evidence type="ECO:0000256" key="1">
    <source>
        <dbReference type="ARBA" id="ARBA00004651"/>
    </source>
</evidence>